<sequence length="415" mass="47206">MKKVAIVDGFSSGKFMAKALYEKGCYLLHIASKSDLHSYYYKGFDYSIYQEHHVHDTIEDTVNFLKKQEVEFIIAGSESGVSLADELNNHFELNYKNDFAKTSARRNKYEMIDTLKKCEIPVAEQGKFSDWSTAEQWIKAFNNFPVVLKPLESAGSDGVYICKDVHSAKEAFHKILGKSNKLNICNHQVLIQEFLNGTEYVVNMVSLNRHQLITEVVKYKKRKLDTGSIIYDIDDIIDSSYSEYNVLVEYTRKVVIALGIFNGPSHAEVMLTPDGPKLVEIAARIDGILRPTIAKLTTDLGQISAAAMSVVEPENFHKAIQREAYTLINHSYNVCLINHRPGIFTANDFMAELKKLPSFCEAIFYVDEGDEIEITKDVFSQPGTVYLVHHDKNVIQQDYEKIRRMEELGGYLKPI</sequence>
<organism evidence="6 7">
    <name type="scientific">Photorhabdus namnaonensis</name>
    <dbReference type="NCBI Taxonomy" id="1851568"/>
    <lineage>
        <taxon>Bacteria</taxon>
        <taxon>Pseudomonadati</taxon>
        <taxon>Pseudomonadota</taxon>
        <taxon>Gammaproteobacteria</taxon>
        <taxon>Enterobacterales</taxon>
        <taxon>Morganellaceae</taxon>
        <taxon>Photorhabdus</taxon>
    </lineage>
</organism>
<dbReference type="SMART" id="SM01209">
    <property type="entry name" value="GARS_A"/>
    <property type="match status" value="1"/>
</dbReference>
<dbReference type="GO" id="GO:0005524">
    <property type="term" value="F:ATP binding"/>
    <property type="evidence" value="ECO:0007669"/>
    <property type="project" value="UniProtKB-UniRule"/>
</dbReference>
<gene>
    <name evidence="6" type="primary">purD_3</name>
    <name evidence="6" type="ORF">Phpb_04537</name>
</gene>
<dbReference type="GO" id="GO:0046872">
    <property type="term" value="F:metal ion binding"/>
    <property type="evidence" value="ECO:0007669"/>
    <property type="project" value="InterPro"/>
</dbReference>
<keyword evidence="1 6" id="KW-0436">Ligase</keyword>
<evidence type="ECO:0000256" key="1">
    <source>
        <dbReference type="ARBA" id="ARBA00022598"/>
    </source>
</evidence>
<dbReference type="InterPro" id="IPR011761">
    <property type="entry name" value="ATP-grasp"/>
</dbReference>
<dbReference type="EC" id="6.3.4.13" evidence="6"/>
<keyword evidence="3 4" id="KW-0067">ATP-binding</keyword>
<name>A0A1B8YBG3_9GAMM</name>
<dbReference type="NCBIfam" id="NF005543">
    <property type="entry name" value="PRK07206.1"/>
    <property type="match status" value="1"/>
</dbReference>
<evidence type="ECO:0000313" key="7">
    <source>
        <dbReference type="Proteomes" id="UP000092665"/>
    </source>
</evidence>
<dbReference type="AlphaFoldDB" id="A0A1B8YBG3"/>
<evidence type="ECO:0000256" key="4">
    <source>
        <dbReference type="PROSITE-ProRule" id="PRU00409"/>
    </source>
</evidence>
<dbReference type="InterPro" id="IPR052032">
    <property type="entry name" value="ATP-dep_AA_Ligase"/>
</dbReference>
<dbReference type="Gene3D" id="3.30.470.20">
    <property type="entry name" value="ATP-grasp fold, B domain"/>
    <property type="match status" value="1"/>
</dbReference>
<dbReference type="EMBL" id="LOIC01000099">
    <property type="protein sequence ID" value="OCA52405.1"/>
    <property type="molecule type" value="Genomic_DNA"/>
</dbReference>
<dbReference type="PANTHER" id="PTHR43585:SF2">
    <property type="entry name" value="ATP-GRASP ENZYME FSQD"/>
    <property type="match status" value="1"/>
</dbReference>
<dbReference type="Pfam" id="PF13535">
    <property type="entry name" value="ATP-grasp_4"/>
    <property type="match status" value="1"/>
</dbReference>
<evidence type="ECO:0000256" key="2">
    <source>
        <dbReference type="ARBA" id="ARBA00022741"/>
    </source>
</evidence>
<accession>A0A1B8YBG3</accession>
<proteinExistence type="predicted"/>
<comment type="caution">
    <text evidence="6">The sequence shown here is derived from an EMBL/GenBank/DDBJ whole genome shotgun (WGS) entry which is preliminary data.</text>
</comment>
<reference evidence="7" key="1">
    <citation type="submission" date="2015-11" db="EMBL/GenBank/DDBJ databases">
        <authorList>
            <person name="Tobias N.J."/>
            <person name="Mishra B."/>
            <person name="Gupta D.K."/>
            <person name="Thines M."/>
            <person name="Stinear T.P."/>
            <person name="Bode H.B."/>
        </authorList>
    </citation>
    <scope>NUCLEOTIDE SEQUENCE [LARGE SCALE GENOMIC DNA]</scope>
    <source>
        <strain evidence="7">PB45.5</strain>
    </source>
</reference>
<keyword evidence="7" id="KW-1185">Reference proteome</keyword>
<dbReference type="PATRIC" id="fig|29488.15.peg.4982"/>
<evidence type="ECO:0000259" key="5">
    <source>
        <dbReference type="PROSITE" id="PS50975"/>
    </source>
</evidence>
<dbReference type="GO" id="GO:0004637">
    <property type="term" value="F:phosphoribosylamine-glycine ligase activity"/>
    <property type="evidence" value="ECO:0007669"/>
    <property type="project" value="UniProtKB-EC"/>
</dbReference>
<feature type="domain" description="ATP-grasp" evidence="5">
    <location>
        <begin position="112"/>
        <end position="311"/>
    </location>
</feature>
<dbReference type="PANTHER" id="PTHR43585">
    <property type="entry name" value="FUMIPYRROLE BIOSYNTHESIS PROTEIN C"/>
    <property type="match status" value="1"/>
</dbReference>
<evidence type="ECO:0000256" key="3">
    <source>
        <dbReference type="ARBA" id="ARBA00022840"/>
    </source>
</evidence>
<protein>
    <submittedName>
        <fullName evidence="6">Phosphoribosylamine--glycine ligase</fullName>
        <ecNumber evidence="6">6.3.4.13</ecNumber>
    </submittedName>
</protein>
<dbReference type="Proteomes" id="UP000092665">
    <property type="component" value="Unassembled WGS sequence"/>
</dbReference>
<keyword evidence="2 4" id="KW-0547">Nucleotide-binding</keyword>
<dbReference type="SUPFAM" id="SSF56059">
    <property type="entry name" value="Glutathione synthetase ATP-binding domain-like"/>
    <property type="match status" value="1"/>
</dbReference>
<dbReference type="RefSeq" id="WP_065392308.1">
    <property type="nucleotide sequence ID" value="NZ_CAWMQN010000099.1"/>
</dbReference>
<dbReference type="PROSITE" id="PS50975">
    <property type="entry name" value="ATP_GRASP"/>
    <property type="match status" value="1"/>
</dbReference>
<evidence type="ECO:0000313" key="6">
    <source>
        <dbReference type="EMBL" id="OCA52405.1"/>
    </source>
</evidence>